<dbReference type="SUPFAM" id="SSF55486">
    <property type="entry name" value="Metalloproteases ('zincins'), catalytic domain"/>
    <property type="match status" value="1"/>
</dbReference>
<dbReference type="Pfam" id="PF07737">
    <property type="entry name" value="ATLF"/>
    <property type="match status" value="1"/>
</dbReference>
<reference evidence="4 5" key="1">
    <citation type="submission" date="2015-09" db="EMBL/GenBank/DDBJ databases">
        <authorList>
            <consortium name="Pathogen Informatics"/>
        </authorList>
    </citation>
    <scope>NUCLEOTIDE SEQUENCE [LARGE SCALE GENOMIC DNA]</scope>
    <source>
        <strain evidence="4 5">2789STDY5834861</strain>
    </source>
</reference>
<dbReference type="Gene3D" id="3.40.390.10">
    <property type="entry name" value="Collagenase (Catalytic Domain)"/>
    <property type="match status" value="1"/>
</dbReference>
<keyword evidence="2" id="KW-0964">Secreted</keyword>
<accession>A0A174CKV5</accession>
<dbReference type="Proteomes" id="UP000095645">
    <property type="component" value="Unassembled WGS sequence"/>
</dbReference>
<evidence type="ECO:0000313" key="5">
    <source>
        <dbReference type="Proteomes" id="UP000095645"/>
    </source>
</evidence>
<organism evidence="4 5">
    <name type="scientific">Blautia obeum</name>
    <dbReference type="NCBI Taxonomy" id="40520"/>
    <lineage>
        <taxon>Bacteria</taxon>
        <taxon>Bacillati</taxon>
        <taxon>Bacillota</taxon>
        <taxon>Clostridia</taxon>
        <taxon>Lachnospirales</taxon>
        <taxon>Lachnospiraceae</taxon>
        <taxon>Blautia</taxon>
    </lineage>
</organism>
<evidence type="ECO:0000256" key="2">
    <source>
        <dbReference type="ARBA" id="ARBA00022525"/>
    </source>
</evidence>
<evidence type="ECO:0000256" key="1">
    <source>
        <dbReference type="ARBA" id="ARBA00004613"/>
    </source>
</evidence>
<dbReference type="GO" id="GO:0008237">
    <property type="term" value="F:metallopeptidase activity"/>
    <property type="evidence" value="ECO:0007669"/>
    <property type="project" value="InterPro"/>
</dbReference>
<dbReference type="InterPro" id="IPR047568">
    <property type="entry name" value="ATLF-like_dom"/>
</dbReference>
<proteinExistence type="predicted"/>
<dbReference type="AlphaFoldDB" id="A0A174CKV5"/>
<name>A0A174CKV5_9FIRM</name>
<dbReference type="InterPro" id="IPR024079">
    <property type="entry name" value="MetalloPept_cat_dom_sf"/>
</dbReference>
<gene>
    <name evidence="4" type="ORF">ERS852476_01977</name>
</gene>
<evidence type="ECO:0000259" key="3">
    <source>
        <dbReference type="PROSITE" id="PS51995"/>
    </source>
</evidence>
<protein>
    <recommendedName>
        <fullName evidence="3">ATLF-like domain-containing protein</fullName>
    </recommendedName>
</protein>
<dbReference type="InterPro" id="IPR014781">
    <property type="entry name" value="Anthrax_toxin_lethal/edema_N/C"/>
</dbReference>
<dbReference type="GO" id="GO:0005576">
    <property type="term" value="C:extracellular region"/>
    <property type="evidence" value="ECO:0007669"/>
    <property type="project" value="UniProtKB-SubCell"/>
</dbReference>
<sequence>MKKRIVELLKKKKIAAGLTAVVLAVAVGGVAVVQQNQIPELPSYTDPVMETTIDEEETPLAAQPKVNTQTSNSTSTKKVKMKKAATKTYTKTLPATSVTSKKTAQSSNATVVTQTTVIKRITEKYTKKSKVKVVTTASTTTVTTTTTAKTDTSAGTNMTSASGNSGNSVKGSIDVGQYASRADSRVLNAYRTLGFTAEVNPSVSYSGYYDTRNRKITLRKMDDTIYHELGHFVAFISGNTDQTAEFKAIFAQEKTLYTAFNKAYVTQNSAEYFAESFKEYTLNPTVLKSSRPKTYEAVKNAVDKFTDDRIARIQKTYSVIWK</sequence>
<feature type="domain" description="ATLF-like" evidence="3">
    <location>
        <begin position="87"/>
        <end position="303"/>
    </location>
</feature>
<comment type="subcellular location">
    <subcellularLocation>
        <location evidence="1">Secreted</location>
    </subcellularLocation>
</comment>
<evidence type="ECO:0000313" key="4">
    <source>
        <dbReference type="EMBL" id="CUO13724.1"/>
    </source>
</evidence>
<dbReference type="EMBL" id="CYZP01000016">
    <property type="protein sequence ID" value="CUO13724.1"/>
    <property type="molecule type" value="Genomic_DNA"/>
</dbReference>
<dbReference type="RefSeq" id="WP_242859565.1">
    <property type="nucleotide sequence ID" value="NZ_CYZP01000016.1"/>
</dbReference>
<dbReference type="PROSITE" id="PS51995">
    <property type="entry name" value="ATLF"/>
    <property type="match status" value="1"/>
</dbReference>
<dbReference type="CDD" id="cd20184">
    <property type="entry name" value="M34_peptidase_like"/>
    <property type="match status" value="1"/>
</dbReference>